<dbReference type="RefSeq" id="WP_149796739.1">
    <property type="nucleotide sequence ID" value="NZ_FMYT01000009.1"/>
</dbReference>
<evidence type="ECO:0000313" key="1">
    <source>
        <dbReference type="EMBL" id="SDC57279.1"/>
    </source>
</evidence>
<protein>
    <submittedName>
        <fullName evidence="1">Uncharacterized protein</fullName>
    </submittedName>
</protein>
<dbReference type="AlphaFoldDB" id="A0A1G6MP24"/>
<gene>
    <name evidence="1" type="ORF">SAMN04488597_10921</name>
</gene>
<evidence type="ECO:0000313" key="2">
    <source>
        <dbReference type="Proteomes" id="UP000324896"/>
    </source>
</evidence>
<dbReference type="Pfam" id="PF20551">
    <property type="entry name" value="DUF6765"/>
    <property type="match status" value="1"/>
</dbReference>
<accession>A0A1G6MP24</accession>
<dbReference type="Proteomes" id="UP000324896">
    <property type="component" value="Unassembled WGS sequence"/>
</dbReference>
<name>A0A1G6MP24_9FIRM</name>
<dbReference type="InterPro" id="IPR046653">
    <property type="entry name" value="DUF6765"/>
</dbReference>
<organism evidence="1 2">
    <name type="scientific">Halanaerobium congolense</name>
    <dbReference type="NCBI Taxonomy" id="54121"/>
    <lineage>
        <taxon>Bacteria</taxon>
        <taxon>Bacillati</taxon>
        <taxon>Bacillota</taxon>
        <taxon>Clostridia</taxon>
        <taxon>Halanaerobiales</taxon>
        <taxon>Halanaerobiaceae</taxon>
        <taxon>Halanaerobium</taxon>
    </lineage>
</organism>
<dbReference type="EMBL" id="FMYT01000009">
    <property type="protein sequence ID" value="SDC57279.1"/>
    <property type="molecule type" value="Genomic_DNA"/>
</dbReference>
<reference evidence="1 2" key="1">
    <citation type="submission" date="2016-10" db="EMBL/GenBank/DDBJ databases">
        <authorList>
            <person name="Varghese N."/>
            <person name="Submissions S."/>
        </authorList>
    </citation>
    <scope>NUCLEOTIDE SEQUENCE [LARGE SCALE GENOMIC DNA]</scope>
    <source>
        <strain evidence="1 2">WG10</strain>
    </source>
</reference>
<proteinExistence type="predicted"/>
<sequence>MKKDAHYFALLALARSVGIEKETAHKIAYASQFVDDARVNKITLADDNPKDLLSKFENNEIINAATCHSYSDFSTYNYSSMTANTSAFHFVPGCEGRNFPKKMRCKKESKIIKSIIEQVVNIDDPIKLGITLHAYADTFSHQGFSGIASKVNDVEAVRESNQIYISNFQLLKEKRWQEIGTRISTCFSELIKDRIVPAYGHGQVYSYPDIPYLEWRYEYDRTDNFSSQYRVSRVKNKKRFIEAFKKIKKILQEFLANNEQYRDNSVSVVDYEEFNFILTTKKVEEERIVAWKEFMLANQFVSPADKDILEYDEELWLREAFKDFINCDFEQRIVKDVYLADDFLQSNWYKYYQGIQWYKDLFFKAAEANGLSIPNSYS</sequence>